<dbReference type="CDD" id="cd00093">
    <property type="entry name" value="HTH_XRE"/>
    <property type="match status" value="1"/>
</dbReference>
<dbReference type="InterPro" id="IPR001387">
    <property type="entry name" value="Cro/C1-type_HTH"/>
</dbReference>
<protein>
    <submittedName>
        <fullName evidence="2">Transcriptional regulator</fullName>
    </submittedName>
</protein>
<dbReference type="RefSeq" id="WP_268250410.1">
    <property type="nucleotide sequence ID" value="NZ_BNAR01000009.1"/>
</dbReference>
<dbReference type="SUPFAM" id="SSF47413">
    <property type="entry name" value="lambda repressor-like DNA-binding domains"/>
    <property type="match status" value="1"/>
</dbReference>
<name>A0ABQ3MMA2_9PSEU</name>
<organism evidence="2 3">
    <name type="scientific">Lentzea cavernae</name>
    <dbReference type="NCBI Taxonomy" id="2020703"/>
    <lineage>
        <taxon>Bacteria</taxon>
        <taxon>Bacillati</taxon>
        <taxon>Actinomycetota</taxon>
        <taxon>Actinomycetes</taxon>
        <taxon>Pseudonocardiales</taxon>
        <taxon>Pseudonocardiaceae</taxon>
        <taxon>Lentzea</taxon>
    </lineage>
</organism>
<dbReference type="InterPro" id="IPR043917">
    <property type="entry name" value="DUF5753"/>
</dbReference>
<evidence type="ECO:0000259" key="1">
    <source>
        <dbReference type="PROSITE" id="PS50943"/>
    </source>
</evidence>
<accession>A0ABQ3MMA2</accession>
<dbReference type="Pfam" id="PF19054">
    <property type="entry name" value="DUF5753"/>
    <property type="match status" value="1"/>
</dbReference>
<dbReference type="SMART" id="SM00530">
    <property type="entry name" value="HTH_XRE"/>
    <property type="match status" value="1"/>
</dbReference>
<reference evidence="3" key="1">
    <citation type="journal article" date="2019" name="Int. J. Syst. Evol. Microbiol.">
        <title>The Global Catalogue of Microorganisms (GCM) 10K type strain sequencing project: providing services to taxonomists for standard genome sequencing and annotation.</title>
        <authorList>
            <consortium name="The Broad Institute Genomics Platform"/>
            <consortium name="The Broad Institute Genome Sequencing Center for Infectious Disease"/>
            <person name="Wu L."/>
            <person name="Ma J."/>
        </authorList>
    </citation>
    <scope>NUCLEOTIDE SEQUENCE [LARGE SCALE GENOMIC DNA]</scope>
    <source>
        <strain evidence="3">CGMCC 4.7367</strain>
    </source>
</reference>
<evidence type="ECO:0000313" key="3">
    <source>
        <dbReference type="Proteomes" id="UP000605568"/>
    </source>
</evidence>
<gene>
    <name evidence="2" type="ORF">GCM10017774_55000</name>
</gene>
<keyword evidence="3" id="KW-1185">Reference proteome</keyword>
<dbReference type="Pfam" id="PF13560">
    <property type="entry name" value="HTH_31"/>
    <property type="match status" value="1"/>
</dbReference>
<dbReference type="Gene3D" id="1.10.260.40">
    <property type="entry name" value="lambda repressor-like DNA-binding domains"/>
    <property type="match status" value="1"/>
</dbReference>
<dbReference type="InterPro" id="IPR010982">
    <property type="entry name" value="Lambda_DNA-bd_dom_sf"/>
</dbReference>
<feature type="domain" description="HTH cro/C1-type" evidence="1">
    <location>
        <begin position="15"/>
        <end position="67"/>
    </location>
</feature>
<dbReference type="PROSITE" id="PS50943">
    <property type="entry name" value="HTH_CROC1"/>
    <property type="match status" value="1"/>
</dbReference>
<dbReference type="Proteomes" id="UP000605568">
    <property type="component" value="Unassembled WGS sequence"/>
</dbReference>
<dbReference type="EMBL" id="BNAR01000009">
    <property type="protein sequence ID" value="GHH48729.1"/>
    <property type="molecule type" value="Genomic_DNA"/>
</dbReference>
<sequence>MAEPTFRQKRLGEALQLLRERAGMSQKEAADRLDYNVPKLSRIENGQVPDIHALRAMLDIYGVIGDEEAPYVEMWELAKEKGWWRAFGLDAQGYISLEHDASRVREFSLAVIPGQLQIEQYTRNVFDGAVIKRSRKSIENDIAVRQRRQSRLIGDDPLEYHVVLFEAALWHVDRAQLLHLVDIARLPNIVIQVLRGSPRLHDGLFGSFTLLDLPFAGNPRILYIEHMAGSIHIEDPERVATASLVFKHVSKLALTPEESAAFIERLAAER</sequence>
<proteinExistence type="predicted"/>
<evidence type="ECO:0000313" key="2">
    <source>
        <dbReference type="EMBL" id="GHH48729.1"/>
    </source>
</evidence>
<comment type="caution">
    <text evidence="2">The sequence shown here is derived from an EMBL/GenBank/DDBJ whole genome shotgun (WGS) entry which is preliminary data.</text>
</comment>